<dbReference type="PANTHER" id="PTHR36978">
    <property type="entry name" value="P-LOOP CONTAINING NUCLEOTIDE TRIPHOSPHATE HYDROLASE"/>
    <property type="match status" value="1"/>
</dbReference>
<dbReference type="Proteomes" id="UP000515163">
    <property type="component" value="Unplaced"/>
</dbReference>
<feature type="transmembrane region" description="Helical" evidence="1">
    <location>
        <begin position="221"/>
        <end position="242"/>
    </location>
</feature>
<keyword evidence="2" id="KW-1185">Reference proteome</keyword>
<dbReference type="OrthoDB" id="272681at2759"/>
<keyword evidence="1" id="KW-0812">Transmembrane</keyword>
<dbReference type="AlphaFoldDB" id="A0A6P8ILV3"/>
<dbReference type="KEGG" id="aten:116302451"/>
<sequence>MKIICAGLMKTGTKSLTRALRVLGYKVYDFDDQNLHFGDEFNGLYFKNQVPDFYRMFKDVDVVVDFPSYFFFEELMEAFPEAKVILTVRTDEDAWEGSFKNQLDVIQSSFLTKYKIVFPSFEKLHRLYWKNIAAVFGITDSTATYIARKRYRWHNDRVKFVVPADKLLVFSVEQGWKPLCEFTGKDVPDQPFPHLNVKGEIMETFVAETEYGKKIQDEVKFVVNCLLIFLCIIGAVLLSYLLKQVF</sequence>
<dbReference type="Pfam" id="PF17784">
    <property type="entry name" value="Sulfotransfer_4"/>
    <property type="match status" value="1"/>
</dbReference>
<protein>
    <submittedName>
        <fullName evidence="3">Uncharacterized protein LOC116302451</fullName>
    </submittedName>
</protein>
<dbReference type="PANTHER" id="PTHR36978:SF4">
    <property type="entry name" value="P-LOOP CONTAINING NUCLEOSIDE TRIPHOSPHATE HYDROLASE PROTEIN"/>
    <property type="match status" value="1"/>
</dbReference>
<reference evidence="3" key="1">
    <citation type="submission" date="2025-08" db="UniProtKB">
        <authorList>
            <consortium name="RefSeq"/>
        </authorList>
    </citation>
    <scope>IDENTIFICATION</scope>
    <source>
        <tissue evidence="3">Tentacle</tissue>
    </source>
</reference>
<evidence type="ECO:0000313" key="2">
    <source>
        <dbReference type="Proteomes" id="UP000515163"/>
    </source>
</evidence>
<name>A0A6P8ILV3_ACTTE</name>
<dbReference type="InterPro" id="IPR027417">
    <property type="entry name" value="P-loop_NTPase"/>
</dbReference>
<proteinExistence type="predicted"/>
<gene>
    <name evidence="3" type="primary">LOC116302451</name>
</gene>
<dbReference type="Gene3D" id="3.40.50.300">
    <property type="entry name" value="P-loop containing nucleotide triphosphate hydrolases"/>
    <property type="match status" value="1"/>
</dbReference>
<accession>A0A6P8ILV3</accession>
<keyword evidence="1" id="KW-0472">Membrane</keyword>
<dbReference type="SUPFAM" id="SSF52540">
    <property type="entry name" value="P-loop containing nucleoside triphosphate hydrolases"/>
    <property type="match status" value="1"/>
</dbReference>
<dbReference type="InterPro" id="IPR040632">
    <property type="entry name" value="Sulfotransfer_4"/>
</dbReference>
<keyword evidence="1" id="KW-1133">Transmembrane helix</keyword>
<evidence type="ECO:0000313" key="3">
    <source>
        <dbReference type="RefSeq" id="XP_031567600.1"/>
    </source>
</evidence>
<organism evidence="2 3">
    <name type="scientific">Actinia tenebrosa</name>
    <name type="common">Australian red waratah sea anemone</name>
    <dbReference type="NCBI Taxonomy" id="6105"/>
    <lineage>
        <taxon>Eukaryota</taxon>
        <taxon>Metazoa</taxon>
        <taxon>Cnidaria</taxon>
        <taxon>Anthozoa</taxon>
        <taxon>Hexacorallia</taxon>
        <taxon>Actiniaria</taxon>
        <taxon>Actiniidae</taxon>
        <taxon>Actinia</taxon>
    </lineage>
</organism>
<dbReference type="RefSeq" id="XP_031567600.1">
    <property type="nucleotide sequence ID" value="XM_031711740.1"/>
</dbReference>
<evidence type="ECO:0000256" key="1">
    <source>
        <dbReference type="SAM" id="Phobius"/>
    </source>
</evidence>
<dbReference type="GeneID" id="116302451"/>
<dbReference type="InParanoid" id="A0A6P8ILV3"/>